<organism evidence="1 2">
    <name type="scientific">Parascaris equorum</name>
    <name type="common">Equine roundworm</name>
    <dbReference type="NCBI Taxonomy" id="6256"/>
    <lineage>
        <taxon>Eukaryota</taxon>
        <taxon>Metazoa</taxon>
        <taxon>Ecdysozoa</taxon>
        <taxon>Nematoda</taxon>
        <taxon>Chromadorea</taxon>
        <taxon>Rhabditida</taxon>
        <taxon>Spirurina</taxon>
        <taxon>Ascaridomorpha</taxon>
        <taxon>Ascaridoidea</taxon>
        <taxon>Ascarididae</taxon>
        <taxon>Parascaris</taxon>
    </lineage>
</organism>
<protein>
    <submittedName>
        <fullName evidence="2">Uncharacterized protein</fullName>
    </submittedName>
</protein>
<evidence type="ECO:0000313" key="2">
    <source>
        <dbReference type="WBParaSite" id="PEQ_0000817301-mRNA-1"/>
    </source>
</evidence>
<dbReference type="AlphaFoldDB" id="A0A914RTK2"/>
<accession>A0A914RTK2</accession>
<dbReference type="Proteomes" id="UP000887564">
    <property type="component" value="Unplaced"/>
</dbReference>
<proteinExistence type="predicted"/>
<name>A0A914RTK2_PAREQ</name>
<sequence length="129" mass="14431">MPYNLAAKKDAPNQAQLRRYAKFIALAGNAYNSRGNIIVFEKFLHYMNARRSLLNEFDLLILASTDVINAAKESIGYLGTGTILYNNNDTLKKLRIYANEAAKQGAKLVLFPAPSNASTRLRLFTHSFC</sequence>
<keyword evidence="1" id="KW-1185">Reference proteome</keyword>
<reference evidence="2" key="1">
    <citation type="submission" date="2022-11" db="UniProtKB">
        <authorList>
            <consortium name="WormBaseParasite"/>
        </authorList>
    </citation>
    <scope>IDENTIFICATION</scope>
</reference>
<dbReference type="WBParaSite" id="PEQ_0000817301-mRNA-1">
    <property type="protein sequence ID" value="PEQ_0000817301-mRNA-1"/>
    <property type="gene ID" value="PEQ_0000817301"/>
</dbReference>
<evidence type="ECO:0000313" key="1">
    <source>
        <dbReference type="Proteomes" id="UP000887564"/>
    </source>
</evidence>